<keyword evidence="3" id="KW-1185">Reference proteome</keyword>
<accession>A0A0C2SNG7</accession>
<evidence type="ECO:0000313" key="3">
    <source>
        <dbReference type="Proteomes" id="UP000054549"/>
    </source>
</evidence>
<evidence type="ECO:0000313" key="2">
    <source>
        <dbReference type="EMBL" id="KIL55509.1"/>
    </source>
</evidence>
<dbReference type="EMBL" id="KN818507">
    <property type="protein sequence ID" value="KIL55509.1"/>
    <property type="molecule type" value="Genomic_DNA"/>
</dbReference>
<dbReference type="InParanoid" id="A0A0C2SNG7"/>
<dbReference type="AlphaFoldDB" id="A0A0C2SNG7"/>
<reference evidence="2 3" key="1">
    <citation type="submission" date="2014-04" db="EMBL/GenBank/DDBJ databases">
        <title>Evolutionary Origins and Diversification of the Mycorrhizal Mutualists.</title>
        <authorList>
            <consortium name="DOE Joint Genome Institute"/>
            <consortium name="Mycorrhizal Genomics Consortium"/>
            <person name="Kohler A."/>
            <person name="Kuo A."/>
            <person name="Nagy L.G."/>
            <person name="Floudas D."/>
            <person name="Copeland A."/>
            <person name="Barry K.W."/>
            <person name="Cichocki N."/>
            <person name="Veneault-Fourrey C."/>
            <person name="LaButti K."/>
            <person name="Lindquist E.A."/>
            <person name="Lipzen A."/>
            <person name="Lundell T."/>
            <person name="Morin E."/>
            <person name="Murat C."/>
            <person name="Riley R."/>
            <person name="Ohm R."/>
            <person name="Sun H."/>
            <person name="Tunlid A."/>
            <person name="Henrissat B."/>
            <person name="Grigoriev I.V."/>
            <person name="Hibbett D.S."/>
            <person name="Martin F."/>
        </authorList>
    </citation>
    <scope>NUCLEOTIDE SEQUENCE [LARGE SCALE GENOMIC DNA]</scope>
    <source>
        <strain evidence="2 3">Koide BX008</strain>
    </source>
</reference>
<sequence>MYRNYLMLPENIQRRPLRGHRHRPKKDKKVSESGTFTPISRAGCRALGETKVETATANNAKKAEEKTGVDLFKFIKKLNKTSAPQPSLLGGEPTESKASPVLMVTNDQDASGRLPSHASQLTCMYEPMDTTLDVTQGPIFRFVPQEPHIFDPPGLAQYFAPRQAQFELGVMLHPPMYQAFQPLEHQHFVDQDQRLRPPIHMYPIDQQFHRRVDFVRNHVHPHLQANNHPAMEGYFPIVPHVDIGHAIHQYPDVSTPLQPTIIHDEPVDRQFMFYPPAHEELVNQLHIPPLVNEMVGHNDRITYRHMGDAGELAHDAHLGNHRFFMNAEAREPGHAGLFDEMFGIVNFDEDDNDHDNDDEQLEVVA</sequence>
<name>A0A0C2SNG7_AMAMK</name>
<dbReference type="HOGENOM" id="CLU_758570_0_0_1"/>
<dbReference type="Proteomes" id="UP000054549">
    <property type="component" value="Unassembled WGS sequence"/>
</dbReference>
<evidence type="ECO:0000256" key="1">
    <source>
        <dbReference type="SAM" id="MobiDB-lite"/>
    </source>
</evidence>
<feature type="compositionally biased region" description="Basic residues" evidence="1">
    <location>
        <begin position="15"/>
        <end position="28"/>
    </location>
</feature>
<proteinExistence type="predicted"/>
<feature type="region of interest" description="Disordered" evidence="1">
    <location>
        <begin position="13"/>
        <end position="36"/>
    </location>
</feature>
<protein>
    <submittedName>
        <fullName evidence="2">Uncharacterized protein</fullName>
    </submittedName>
</protein>
<organism evidence="2 3">
    <name type="scientific">Amanita muscaria (strain Koide BX008)</name>
    <dbReference type="NCBI Taxonomy" id="946122"/>
    <lineage>
        <taxon>Eukaryota</taxon>
        <taxon>Fungi</taxon>
        <taxon>Dikarya</taxon>
        <taxon>Basidiomycota</taxon>
        <taxon>Agaricomycotina</taxon>
        <taxon>Agaricomycetes</taxon>
        <taxon>Agaricomycetidae</taxon>
        <taxon>Agaricales</taxon>
        <taxon>Pluteineae</taxon>
        <taxon>Amanitaceae</taxon>
        <taxon>Amanita</taxon>
    </lineage>
</organism>
<gene>
    <name evidence="2" type="ORF">M378DRAFT_173581</name>
</gene>